<dbReference type="Gene3D" id="3.40.50.1980">
    <property type="entry name" value="Nitrogenase molybdenum iron protein domain"/>
    <property type="match status" value="2"/>
</dbReference>
<feature type="signal peptide" evidence="6">
    <location>
        <begin position="1"/>
        <end position="22"/>
    </location>
</feature>
<keyword evidence="4 6" id="KW-0732">Signal</keyword>
<feature type="region of interest" description="Disordered" evidence="5">
    <location>
        <begin position="28"/>
        <end position="61"/>
    </location>
</feature>
<dbReference type="Proteomes" id="UP001199916">
    <property type="component" value="Unassembled WGS sequence"/>
</dbReference>
<evidence type="ECO:0000256" key="1">
    <source>
        <dbReference type="ARBA" id="ARBA00004196"/>
    </source>
</evidence>
<evidence type="ECO:0000256" key="2">
    <source>
        <dbReference type="ARBA" id="ARBA00008814"/>
    </source>
</evidence>
<dbReference type="InterPro" id="IPR002491">
    <property type="entry name" value="ABC_transptr_periplasmic_BD"/>
</dbReference>
<dbReference type="RefSeq" id="WP_233696672.1">
    <property type="nucleotide sequence ID" value="NZ_JAJNBZ010000006.1"/>
</dbReference>
<keyword evidence="9" id="KW-1185">Reference proteome</keyword>
<evidence type="ECO:0000256" key="6">
    <source>
        <dbReference type="SAM" id="SignalP"/>
    </source>
</evidence>
<comment type="caution">
    <text evidence="8">The sequence shown here is derived from an EMBL/GenBank/DDBJ whole genome shotgun (WGS) entry which is preliminary data.</text>
</comment>
<evidence type="ECO:0000313" key="8">
    <source>
        <dbReference type="EMBL" id="MCE5169773.1"/>
    </source>
</evidence>
<sequence length="339" mass="37334">MKQARKAIIALCTVALMGALLAACGSTSTEPSSKSEAKSEQAASNGTSPASQQAADGDKQSALDTRKYTDYKGHEVDIPVSPQQVIFWGETIGDLLPLGVTAVGGAANWIKGHVYEDQMKNVEDLGFPINLEKTLEVHPDLIIMGNVDEKEYEQLSKIAPTLMFNTFDPLETRLSRLGDILGKKQEAEQWLANYNAKAESMWKELQAAGVMPGETATVLTYYPGDRLFVMAATGLSQVLYHPNGFKPAATIQELLDTNTGFKQISMELLPEFAGDRIFILNPVEEEPQRSTEELMKNKIWLDLPAVKQGHVYSIDILKSSSDATTRERLLEDLPKMLKK</sequence>
<proteinExistence type="inferred from homology"/>
<gene>
    <name evidence="8" type="ORF">LQV63_10655</name>
</gene>
<dbReference type="Pfam" id="PF01497">
    <property type="entry name" value="Peripla_BP_2"/>
    <property type="match status" value="1"/>
</dbReference>
<dbReference type="InterPro" id="IPR051313">
    <property type="entry name" value="Bact_iron-sidero_bind"/>
</dbReference>
<dbReference type="EMBL" id="JAJNBZ010000006">
    <property type="protein sequence ID" value="MCE5169773.1"/>
    <property type="molecule type" value="Genomic_DNA"/>
</dbReference>
<feature type="chain" id="PRO_5046505255" evidence="6">
    <location>
        <begin position="23"/>
        <end position="339"/>
    </location>
</feature>
<feature type="compositionally biased region" description="Polar residues" evidence="5">
    <location>
        <begin position="45"/>
        <end position="54"/>
    </location>
</feature>
<evidence type="ECO:0000259" key="7">
    <source>
        <dbReference type="PROSITE" id="PS50983"/>
    </source>
</evidence>
<keyword evidence="3" id="KW-0813">Transport</keyword>
<evidence type="ECO:0000256" key="4">
    <source>
        <dbReference type="ARBA" id="ARBA00022729"/>
    </source>
</evidence>
<protein>
    <submittedName>
        <fullName evidence="8">ABC transporter substrate-binding protein</fullName>
    </submittedName>
</protein>
<organism evidence="8 9">
    <name type="scientific">Paenibacillus profundus</name>
    <dbReference type="NCBI Taxonomy" id="1173085"/>
    <lineage>
        <taxon>Bacteria</taxon>
        <taxon>Bacillati</taxon>
        <taxon>Bacillota</taxon>
        <taxon>Bacilli</taxon>
        <taxon>Bacillales</taxon>
        <taxon>Paenibacillaceae</taxon>
        <taxon>Paenibacillus</taxon>
    </lineage>
</organism>
<dbReference type="PANTHER" id="PTHR30532:SF26">
    <property type="entry name" value="IRON(3+)-HYDROXAMATE-BINDING PROTEIN FHUD"/>
    <property type="match status" value="1"/>
</dbReference>
<evidence type="ECO:0000256" key="5">
    <source>
        <dbReference type="SAM" id="MobiDB-lite"/>
    </source>
</evidence>
<accession>A0ABS8YCM3</accession>
<name>A0ABS8YCM3_9BACL</name>
<reference evidence="8 9" key="1">
    <citation type="submission" date="2021-11" db="EMBL/GenBank/DDBJ databases">
        <title>Draft genome sequence of Paenibacillus profundus YoMME, a new Gram-positive bacteria with exoelectrogenic properties.</title>
        <authorList>
            <person name="Hubenova Y."/>
            <person name="Hubenova E."/>
            <person name="Manasiev Y."/>
            <person name="Peykov S."/>
            <person name="Mitov M."/>
        </authorList>
    </citation>
    <scope>NUCLEOTIDE SEQUENCE [LARGE SCALE GENOMIC DNA]</scope>
    <source>
        <strain evidence="8 9">YoMME</strain>
    </source>
</reference>
<comment type="similarity">
    <text evidence="2">Belongs to the bacterial solute-binding protein 8 family.</text>
</comment>
<dbReference type="PROSITE" id="PS50983">
    <property type="entry name" value="FE_B12_PBP"/>
    <property type="match status" value="1"/>
</dbReference>
<evidence type="ECO:0000313" key="9">
    <source>
        <dbReference type="Proteomes" id="UP001199916"/>
    </source>
</evidence>
<feature type="domain" description="Fe/B12 periplasmic-binding" evidence="7">
    <location>
        <begin position="83"/>
        <end position="339"/>
    </location>
</feature>
<evidence type="ECO:0000256" key="3">
    <source>
        <dbReference type="ARBA" id="ARBA00022448"/>
    </source>
</evidence>
<dbReference type="PANTHER" id="PTHR30532">
    <property type="entry name" value="IRON III DICITRATE-BINDING PERIPLASMIC PROTEIN"/>
    <property type="match status" value="1"/>
</dbReference>
<comment type="subcellular location">
    <subcellularLocation>
        <location evidence="1">Cell envelope</location>
    </subcellularLocation>
</comment>
<dbReference type="SUPFAM" id="SSF53807">
    <property type="entry name" value="Helical backbone' metal receptor"/>
    <property type="match status" value="1"/>
</dbReference>
<dbReference type="PROSITE" id="PS51257">
    <property type="entry name" value="PROKAR_LIPOPROTEIN"/>
    <property type="match status" value="1"/>
</dbReference>